<dbReference type="Gene3D" id="1.10.155.10">
    <property type="entry name" value="Chemotaxis receptor methyltransferase CheR, N-terminal domain"/>
    <property type="match status" value="1"/>
</dbReference>
<dbReference type="InterPro" id="IPR022641">
    <property type="entry name" value="CheR_N"/>
</dbReference>
<dbReference type="PROSITE" id="PS50123">
    <property type="entry name" value="CHER"/>
    <property type="match status" value="1"/>
</dbReference>
<evidence type="ECO:0000256" key="2">
    <source>
        <dbReference type="ARBA" id="ARBA00012534"/>
    </source>
</evidence>
<dbReference type="SUPFAM" id="SSF53335">
    <property type="entry name" value="S-adenosyl-L-methionine-dependent methyltransferases"/>
    <property type="match status" value="1"/>
</dbReference>
<keyword evidence="4 7" id="KW-0808">Transferase</keyword>
<dbReference type="InterPro" id="IPR029063">
    <property type="entry name" value="SAM-dependent_MTases_sf"/>
</dbReference>
<dbReference type="AlphaFoldDB" id="A0A518BSC0"/>
<feature type="domain" description="CheR-type methyltransferase" evidence="6">
    <location>
        <begin position="1"/>
        <end position="265"/>
    </location>
</feature>
<dbReference type="Proteomes" id="UP000316921">
    <property type="component" value="Chromosome"/>
</dbReference>
<accession>A0A518BSC0</accession>
<dbReference type="PIRSF" id="PIRSF000410">
    <property type="entry name" value="CheR"/>
    <property type="match status" value="1"/>
</dbReference>
<dbReference type="PANTHER" id="PTHR24422">
    <property type="entry name" value="CHEMOTAXIS PROTEIN METHYLTRANSFERASE"/>
    <property type="match status" value="1"/>
</dbReference>
<dbReference type="InterPro" id="IPR026024">
    <property type="entry name" value="Chemotaxis_MeTrfase_CheR"/>
</dbReference>
<dbReference type="InterPro" id="IPR050903">
    <property type="entry name" value="Bact_Chemotaxis_MeTrfase"/>
</dbReference>
<protein>
    <recommendedName>
        <fullName evidence="2">protein-glutamate O-methyltransferase</fullName>
        <ecNumber evidence="2">2.1.1.80</ecNumber>
    </recommendedName>
</protein>
<evidence type="ECO:0000259" key="6">
    <source>
        <dbReference type="PROSITE" id="PS50123"/>
    </source>
</evidence>
<dbReference type="InterPro" id="IPR036804">
    <property type="entry name" value="CheR_N_sf"/>
</dbReference>
<sequence length="265" mass="30024">MKTEVFEALREIVYDNSGILLREGKESMVSSRIAQRLRALKLSDESAYLDYLRADLATELVQLLDVISTNVTNFFREPEHFDSVAQHLSETLAGGQSRLRLWSAASSTGEEPYSLSMTVLDVVEKHKKPVDVKILATDISTRVLETASNGFYEASKIDPIPDKYKQRYMEVEGEGYRATPKLREQLVFKRLNLSKPPFPMKGPMDVVMCRNVMIYFDEALRAAIVTDCHRLLRPGGLLVVGKSESIVNANEQYSRVAPSVYRKRE</sequence>
<name>A0A518BSC0_9BACT</name>
<dbReference type="KEGG" id="pbap:Pla133_49920"/>
<gene>
    <name evidence="7" type="primary">cheR</name>
    <name evidence="7" type="ORF">Pla133_49920</name>
</gene>
<reference evidence="7 8" key="1">
    <citation type="submission" date="2019-02" db="EMBL/GenBank/DDBJ databases">
        <title>Deep-cultivation of Planctomycetes and their phenomic and genomic characterization uncovers novel biology.</title>
        <authorList>
            <person name="Wiegand S."/>
            <person name="Jogler M."/>
            <person name="Boedeker C."/>
            <person name="Pinto D."/>
            <person name="Vollmers J."/>
            <person name="Rivas-Marin E."/>
            <person name="Kohn T."/>
            <person name="Peeters S.H."/>
            <person name="Heuer A."/>
            <person name="Rast P."/>
            <person name="Oberbeckmann S."/>
            <person name="Bunk B."/>
            <person name="Jeske O."/>
            <person name="Meyerdierks A."/>
            <person name="Storesund J.E."/>
            <person name="Kallscheuer N."/>
            <person name="Luecker S."/>
            <person name="Lage O.M."/>
            <person name="Pohl T."/>
            <person name="Merkel B.J."/>
            <person name="Hornburger P."/>
            <person name="Mueller R.-W."/>
            <person name="Bruemmer F."/>
            <person name="Labrenz M."/>
            <person name="Spormann A.M."/>
            <person name="Op den Camp H."/>
            <person name="Overmann J."/>
            <person name="Amann R."/>
            <person name="Jetten M.S.M."/>
            <person name="Mascher T."/>
            <person name="Medema M.H."/>
            <person name="Devos D.P."/>
            <person name="Kaster A.-K."/>
            <person name="Ovreas L."/>
            <person name="Rohde M."/>
            <person name="Galperin M.Y."/>
            <person name="Jogler C."/>
        </authorList>
    </citation>
    <scope>NUCLEOTIDE SEQUENCE [LARGE SCALE GENOMIC DNA]</scope>
    <source>
        <strain evidence="7 8">Pla133</strain>
    </source>
</reference>
<dbReference type="CDD" id="cd02440">
    <property type="entry name" value="AdoMet_MTases"/>
    <property type="match status" value="1"/>
</dbReference>
<dbReference type="EMBL" id="CP036287">
    <property type="protein sequence ID" value="QDU69869.1"/>
    <property type="molecule type" value="Genomic_DNA"/>
</dbReference>
<keyword evidence="5" id="KW-0949">S-adenosyl-L-methionine</keyword>
<evidence type="ECO:0000313" key="8">
    <source>
        <dbReference type="Proteomes" id="UP000316921"/>
    </source>
</evidence>
<dbReference type="InterPro" id="IPR022642">
    <property type="entry name" value="CheR_C"/>
</dbReference>
<keyword evidence="8" id="KW-1185">Reference proteome</keyword>
<dbReference type="Gene3D" id="3.40.50.150">
    <property type="entry name" value="Vaccinia Virus protein VP39"/>
    <property type="match status" value="1"/>
</dbReference>
<dbReference type="InterPro" id="IPR000780">
    <property type="entry name" value="CheR_MeTrfase"/>
</dbReference>
<organism evidence="7 8">
    <name type="scientific">Engelhardtia mirabilis</name>
    <dbReference type="NCBI Taxonomy" id="2528011"/>
    <lineage>
        <taxon>Bacteria</taxon>
        <taxon>Pseudomonadati</taxon>
        <taxon>Planctomycetota</taxon>
        <taxon>Planctomycetia</taxon>
        <taxon>Planctomycetia incertae sedis</taxon>
        <taxon>Engelhardtia</taxon>
    </lineage>
</organism>
<dbReference type="SUPFAM" id="SSF47757">
    <property type="entry name" value="Chemotaxis receptor methyltransferase CheR, N-terminal domain"/>
    <property type="match status" value="1"/>
</dbReference>
<evidence type="ECO:0000256" key="5">
    <source>
        <dbReference type="ARBA" id="ARBA00022691"/>
    </source>
</evidence>
<dbReference type="Pfam" id="PF03705">
    <property type="entry name" value="CheR_N"/>
    <property type="match status" value="1"/>
</dbReference>
<evidence type="ECO:0000256" key="4">
    <source>
        <dbReference type="ARBA" id="ARBA00022679"/>
    </source>
</evidence>
<dbReference type="EC" id="2.1.1.80" evidence="2"/>
<proteinExistence type="predicted"/>
<dbReference type="SMART" id="SM00138">
    <property type="entry name" value="MeTrc"/>
    <property type="match status" value="1"/>
</dbReference>
<dbReference type="GO" id="GO:0032259">
    <property type="term" value="P:methylation"/>
    <property type="evidence" value="ECO:0007669"/>
    <property type="project" value="UniProtKB-KW"/>
</dbReference>
<dbReference type="Pfam" id="PF01739">
    <property type="entry name" value="CheR"/>
    <property type="match status" value="1"/>
</dbReference>
<evidence type="ECO:0000256" key="1">
    <source>
        <dbReference type="ARBA" id="ARBA00001541"/>
    </source>
</evidence>
<keyword evidence="3 7" id="KW-0489">Methyltransferase</keyword>
<comment type="catalytic activity">
    <reaction evidence="1">
        <text>L-glutamyl-[protein] + S-adenosyl-L-methionine = [protein]-L-glutamate 5-O-methyl ester + S-adenosyl-L-homocysteine</text>
        <dbReference type="Rhea" id="RHEA:24452"/>
        <dbReference type="Rhea" id="RHEA-COMP:10208"/>
        <dbReference type="Rhea" id="RHEA-COMP:10311"/>
        <dbReference type="ChEBI" id="CHEBI:29973"/>
        <dbReference type="ChEBI" id="CHEBI:57856"/>
        <dbReference type="ChEBI" id="CHEBI:59789"/>
        <dbReference type="ChEBI" id="CHEBI:82795"/>
        <dbReference type="EC" id="2.1.1.80"/>
    </reaction>
</comment>
<evidence type="ECO:0000256" key="3">
    <source>
        <dbReference type="ARBA" id="ARBA00022603"/>
    </source>
</evidence>
<dbReference type="PANTHER" id="PTHR24422:SF19">
    <property type="entry name" value="CHEMOTAXIS PROTEIN METHYLTRANSFERASE"/>
    <property type="match status" value="1"/>
</dbReference>
<dbReference type="GO" id="GO:0008983">
    <property type="term" value="F:protein-glutamate O-methyltransferase activity"/>
    <property type="evidence" value="ECO:0007669"/>
    <property type="project" value="UniProtKB-EC"/>
</dbReference>
<dbReference type="PRINTS" id="PR00996">
    <property type="entry name" value="CHERMTFRASE"/>
</dbReference>
<dbReference type="RefSeq" id="WP_145070174.1">
    <property type="nucleotide sequence ID" value="NZ_CP036287.1"/>
</dbReference>
<evidence type="ECO:0000313" key="7">
    <source>
        <dbReference type="EMBL" id="QDU69869.1"/>
    </source>
</evidence>